<reference evidence="1" key="1">
    <citation type="submission" date="2014-12" db="EMBL/GenBank/DDBJ databases">
        <title>Insight into the proteome of Arion vulgaris.</title>
        <authorList>
            <person name="Aradska J."/>
            <person name="Bulat T."/>
            <person name="Smidak R."/>
            <person name="Sarate P."/>
            <person name="Gangsoo J."/>
            <person name="Sialana F."/>
            <person name="Bilban M."/>
            <person name="Lubec G."/>
        </authorList>
    </citation>
    <scope>NUCLEOTIDE SEQUENCE</scope>
    <source>
        <tissue evidence="1">Skin</tissue>
    </source>
</reference>
<protein>
    <submittedName>
        <fullName evidence="1">Uncharacterized protein</fullName>
    </submittedName>
</protein>
<evidence type="ECO:0000313" key="1">
    <source>
        <dbReference type="EMBL" id="CEK87079.1"/>
    </source>
</evidence>
<name>A0A0B7B168_9EUPU</name>
<sequence length="53" mass="6368">MACGQEYHIKTADFNQQISPLHILYQMAKIDFFKSWKRTGQEPMQPVVNQRKW</sequence>
<dbReference type="EMBL" id="HACG01040214">
    <property type="protein sequence ID" value="CEK87079.1"/>
    <property type="molecule type" value="Transcribed_RNA"/>
</dbReference>
<proteinExistence type="predicted"/>
<accession>A0A0B7B168</accession>
<dbReference type="AlphaFoldDB" id="A0A0B7B168"/>
<gene>
    <name evidence="1" type="primary">ORF157226</name>
</gene>
<organism evidence="1">
    <name type="scientific">Arion vulgaris</name>
    <dbReference type="NCBI Taxonomy" id="1028688"/>
    <lineage>
        <taxon>Eukaryota</taxon>
        <taxon>Metazoa</taxon>
        <taxon>Spiralia</taxon>
        <taxon>Lophotrochozoa</taxon>
        <taxon>Mollusca</taxon>
        <taxon>Gastropoda</taxon>
        <taxon>Heterobranchia</taxon>
        <taxon>Euthyneura</taxon>
        <taxon>Panpulmonata</taxon>
        <taxon>Eupulmonata</taxon>
        <taxon>Stylommatophora</taxon>
        <taxon>Helicina</taxon>
        <taxon>Arionoidea</taxon>
        <taxon>Arionidae</taxon>
        <taxon>Arion</taxon>
    </lineage>
</organism>